<feature type="compositionally biased region" description="Basic and acidic residues" evidence="1">
    <location>
        <begin position="1058"/>
        <end position="1084"/>
    </location>
</feature>
<evidence type="ECO:0000256" key="1">
    <source>
        <dbReference type="SAM" id="MobiDB-lite"/>
    </source>
</evidence>
<feature type="compositionally biased region" description="Low complexity" evidence="1">
    <location>
        <begin position="980"/>
        <end position="1003"/>
    </location>
</feature>
<feature type="compositionally biased region" description="Basic residues" evidence="1">
    <location>
        <begin position="297"/>
        <end position="308"/>
    </location>
</feature>
<feature type="compositionally biased region" description="Low complexity" evidence="1">
    <location>
        <begin position="907"/>
        <end position="916"/>
    </location>
</feature>
<dbReference type="EMBL" id="LC738876">
    <property type="protein sequence ID" value="BDT62601.1"/>
    <property type="molecule type" value="Genomic_DNA"/>
</dbReference>
<sequence>METKSEKIIQLLYSITNNRKSINTRNAHIDKNTIANAIGSGPSPSDEQGWTNIMTRLQDEQRYLENVRQSIVELSKCKGDKKFNYNGEDSPNLQNEHLESLYKEGVYWEGIITSKNILVVTINIFLDIIQHMGGNELWLFNRLYKDICKTKMTVSAFSDNIPVDNNYSMSNGIWICSKFNYETSGTDDIKLALNHLSEMGCFIKHRMNNTSISNIYYNFRFTDTALGCPIELSTGSGCFNKMGQNVSLEKKENLMMTTTTIIGKENNNSMDNSSFINRLMGKNTNTDNNNNVGIDTKKKKKKKKKKKTRFDQKQQLHFLNDDVDDDDDDNNNNDDDDDDDDDKETAALETSYILRGKFPTLGPRGNFDEHKHIAKKYINFLENVLTSLDTPLHKLYEKDIFDITNHIYDTNLAVFLAIIHPKVKYRFLLSLFLTIVLIRTRGYRSDTYFDKKKINHGRDTKVSTMDNTGPRYRFVNETCACRDTCPNANRYYSHPIHNHHPLEFQGELSHIKDPLLGHSDYKNTRDKCYPNRVVHQHYCGVIFSCKRSDNSILGIKNGTLSLRCKDPQSNTQNYSVDMIESLPEYHRQTCHVSCVKEFLNNMVLKSWDSICEIAKKRGMSYRDLLLKFLKVPLLLGNLEKELNAKFLESKSNCNYQSPKDLRVINVKILYDIFPIMSEVFDVLSLFFDYNTEKIFSNLDENNQVMDATTIASTTNDKIFQKKISEAYKGVKFLINKKAATFITTINNHFYIMSQTALIGFRHKCELNSQYKVTSEGLKFHQISLQNYSLICSPDYIYKNNCQQLHIDNAAVEAAKENYHDDDDGDDNDKNESILNLMNKEKINNIIQNTFKNFDHIFGNDEATSGKNTSTTNNTTFTTTTAAAAAAAAAAATTTIDDDNKTNDNDSDSSSSSSSSITDDDDDDDNDDELSTSPSLLANITNTNVNTALFPSTTATITTTTDTTITPNTNNNFNINTNIDTTTTTTTNNNNNLSPPFSPSSSFSRSLKKRELNDACNGESKKIKMNNDAQKASSLSFFTMVEEENEIKEEEEEEEEEEKEKKGKEENKEKDKKKEKNVEKKEEMV</sequence>
<organism evidence="2">
    <name type="scientific">Metapenaeus ensis majanivirus</name>
    <dbReference type="NCBI Taxonomy" id="2984279"/>
    <lineage>
        <taxon>Viruses</taxon>
        <taxon>Viruses incertae sedis</taxon>
        <taxon>Naldaviricetes</taxon>
        <taxon>Nimaviridae</taxon>
    </lineage>
</organism>
<feature type="region of interest" description="Disordered" evidence="1">
    <location>
        <begin position="892"/>
        <end position="936"/>
    </location>
</feature>
<feature type="compositionally biased region" description="Polar residues" evidence="1">
    <location>
        <begin position="265"/>
        <end position="276"/>
    </location>
</feature>
<feature type="region of interest" description="Disordered" evidence="1">
    <location>
        <begin position="265"/>
        <end position="343"/>
    </location>
</feature>
<protein>
    <submittedName>
        <fullName evidence="2">Wsv285-like protein</fullName>
    </submittedName>
</protein>
<proteinExistence type="predicted"/>
<evidence type="ECO:0000313" key="2">
    <source>
        <dbReference type="EMBL" id="BDT62601.1"/>
    </source>
</evidence>
<feature type="region of interest" description="Disordered" evidence="1">
    <location>
        <begin position="1023"/>
        <end position="1084"/>
    </location>
</feature>
<name>A0A9C7F0I5_9VIRU</name>
<feature type="region of interest" description="Disordered" evidence="1">
    <location>
        <begin position="980"/>
        <end position="1009"/>
    </location>
</feature>
<accession>A0A9C7F0I5</accession>
<feature type="compositionally biased region" description="Acidic residues" evidence="1">
    <location>
        <begin position="917"/>
        <end position="929"/>
    </location>
</feature>
<feature type="compositionally biased region" description="Polar residues" evidence="1">
    <location>
        <begin position="1026"/>
        <end position="1036"/>
    </location>
</feature>
<reference evidence="2" key="1">
    <citation type="submission" date="2022-10" db="EMBL/GenBank/DDBJ databases">
        <title>Genome sequences of endogenous nimaviruses in decapod crustaceans.</title>
        <authorList>
            <person name="Kawato S."/>
            <person name="Nozaki R."/>
            <person name="Kondo H."/>
            <person name="Hirono I."/>
        </authorList>
    </citation>
    <scope>NUCLEOTIDE SEQUENCE</scope>
    <source>
        <strain evidence="2">Mikawa-1</strain>
    </source>
</reference>
<feature type="compositionally biased region" description="Acidic residues" evidence="1">
    <location>
        <begin position="1040"/>
        <end position="1057"/>
    </location>
</feature>
<feature type="compositionally biased region" description="Acidic residues" evidence="1">
    <location>
        <begin position="321"/>
        <end position="343"/>
    </location>
</feature>